<dbReference type="Proteomes" id="UP001328107">
    <property type="component" value="Unassembled WGS sequence"/>
</dbReference>
<gene>
    <name evidence="12" type="ORF">PMAYCL1PPCAC_15603</name>
</gene>
<dbReference type="FunFam" id="1.10.287.70:FF:000151">
    <property type="entry name" value="TWiK family of potassium channels"/>
    <property type="match status" value="1"/>
</dbReference>
<comment type="subcellular location">
    <subcellularLocation>
        <location evidence="1">Membrane</location>
        <topology evidence="1">Multi-pass membrane protein</topology>
    </subcellularLocation>
</comment>
<dbReference type="PRINTS" id="PR01333">
    <property type="entry name" value="2POREKCHANEL"/>
</dbReference>
<evidence type="ECO:0000259" key="11">
    <source>
        <dbReference type="Pfam" id="PF07885"/>
    </source>
</evidence>
<feature type="domain" description="Potassium channel" evidence="11">
    <location>
        <begin position="112"/>
        <end position="167"/>
    </location>
</feature>
<accession>A0AAN5CJ55</accession>
<dbReference type="GO" id="GO:0015271">
    <property type="term" value="F:outward rectifier potassium channel activity"/>
    <property type="evidence" value="ECO:0007669"/>
    <property type="project" value="TreeGrafter"/>
</dbReference>
<name>A0AAN5CJ55_9BILA</name>
<feature type="transmembrane region" description="Helical" evidence="10">
    <location>
        <begin position="20"/>
        <end position="39"/>
    </location>
</feature>
<feature type="transmembrane region" description="Helical" evidence="10">
    <location>
        <begin position="230"/>
        <end position="253"/>
    </location>
</feature>
<feature type="compositionally biased region" description="Acidic residues" evidence="9">
    <location>
        <begin position="325"/>
        <end position="334"/>
    </location>
</feature>
<organism evidence="12 13">
    <name type="scientific">Pristionchus mayeri</name>
    <dbReference type="NCBI Taxonomy" id="1317129"/>
    <lineage>
        <taxon>Eukaryota</taxon>
        <taxon>Metazoa</taxon>
        <taxon>Ecdysozoa</taxon>
        <taxon>Nematoda</taxon>
        <taxon>Chromadorea</taxon>
        <taxon>Rhabditida</taxon>
        <taxon>Rhabditina</taxon>
        <taxon>Diplogasteromorpha</taxon>
        <taxon>Diplogasteroidea</taxon>
        <taxon>Neodiplogasteridae</taxon>
        <taxon>Pristionchus</taxon>
    </lineage>
</organism>
<dbReference type="SUPFAM" id="SSF81324">
    <property type="entry name" value="Voltage-gated potassium channels"/>
    <property type="match status" value="2"/>
</dbReference>
<feature type="non-terminal residue" evidence="12">
    <location>
        <position position="1"/>
    </location>
</feature>
<keyword evidence="13" id="KW-1185">Reference proteome</keyword>
<dbReference type="GO" id="GO:0030322">
    <property type="term" value="P:stabilization of membrane potential"/>
    <property type="evidence" value="ECO:0007669"/>
    <property type="project" value="TreeGrafter"/>
</dbReference>
<evidence type="ECO:0000256" key="3">
    <source>
        <dbReference type="ARBA" id="ARBA00022692"/>
    </source>
</evidence>
<evidence type="ECO:0000313" key="12">
    <source>
        <dbReference type="EMBL" id="GMR45408.1"/>
    </source>
</evidence>
<reference evidence="13" key="1">
    <citation type="submission" date="2022-10" db="EMBL/GenBank/DDBJ databases">
        <title>Genome assembly of Pristionchus species.</title>
        <authorList>
            <person name="Yoshida K."/>
            <person name="Sommer R.J."/>
        </authorList>
    </citation>
    <scope>NUCLEOTIDE SEQUENCE [LARGE SCALE GENOMIC DNA]</scope>
    <source>
        <strain evidence="13">RS5460</strain>
    </source>
</reference>
<keyword evidence="2 8" id="KW-0813">Transport</keyword>
<feature type="domain" description="Potassium channel" evidence="11">
    <location>
        <begin position="211"/>
        <end position="284"/>
    </location>
</feature>
<dbReference type="GO" id="GO:0005886">
    <property type="term" value="C:plasma membrane"/>
    <property type="evidence" value="ECO:0007669"/>
    <property type="project" value="TreeGrafter"/>
</dbReference>
<proteinExistence type="inferred from homology"/>
<dbReference type="AlphaFoldDB" id="A0AAN5CJ55"/>
<evidence type="ECO:0000256" key="4">
    <source>
        <dbReference type="ARBA" id="ARBA00022989"/>
    </source>
</evidence>
<dbReference type="Gene3D" id="1.10.287.70">
    <property type="match status" value="1"/>
</dbReference>
<feature type="transmembrane region" description="Helical" evidence="10">
    <location>
        <begin position="259"/>
        <end position="277"/>
    </location>
</feature>
<protein>
    <recommendedName>
        <fullName evidence="11">Potassium channel domain-containing protein</fullName>
    </recommendedName>
</protein>
<evidence type="ECO:0000256" key="2">
    <source>
        <dbReference type="ARBA" id="ARBA00022448"/>
    </source>
</evidence>
<evidence type="ECO:0000256" key="9">
    <source>
        <dbReference type="SAM" id="MobiDB-lite"/>
    </source>
</evidence>
<keyword evidence="5 8" id="KW-0406">Ion transport</keyword>
<dbReference type="PANTHER" id="PTHR11003:SF269">
    <property type="entry name" value="POTASSIUM CHANNEL DOMAIN-CONTAINING PROTEIN"/>
    <property type="match status" value="1"/>
</dbReference>
<keyword evidence="4 10" id="KW-1133">Transmembrane helix</keyword>
<evidence type="ECO:0000256" key="1">
    <source>
        <dbReference type="ARBA" id="ARBA00004141"/>
    </source>
</evidence>
<keyword evidence="6 10" id="KW-0472">Membrane</keyword>
<comment type="caution">
    <text evidence="12">The sequence shown here is derived from an EMBL/GenBank/DDBJ whole genome shotgun (WGS) entry which is preliminary data.</text>
</comment>
<evidence type="ECO:0000256" key="5">
    <source>
        <dbReference type="ARBA" id="ARBA00023065"/>
    </source>
</evidence>
<keyword evidence="7 8" id="KW-0407">Ion channel</keyword>
<evidence type="ECO:0000256" key="7">
    <source>
        <dbReference type="ARBA" id="ARBA00023303"/>
    </source>
</evidence>
<dbReference type="InterPro" id="IPR013099">
    <property type="entry name" value="K_chnl_dom"/>
</dbReference>
<feature type="region of interest" description="Disordered" evidence="9">
    <location>
        <begin position="307"/>
        <end position="336"/>
    </location>
</feature>
<feature type="compositionally biased region" description="Basic and acidic residues" evidence="9">
    <location>
        <begin position="307"/>
        <end position="324"/>
    </location>
</feature>
<dbReference type="EMBL" id="BTRK01000004">
    <property type="protein sequence ID" value="GMR45408.1"/>
    <property type="molecule type" value="Genomic_DNA"/>
</dbReference>
<feature type="transmembrane region" description="Helical" evidence="10">
    <location>
        <begin position="143"/>
        <end position="160"/>
    </location>
</feature>
<dbReference type="PANTHER" id="PTHR11003">
    <property type="entry name" value="POTASSIUM CHANNEL, SUBFAMILY K"/>
    <property type="match status" value="1"/>
</dbReference>
<dbReference type="Pfam" id="PF07885">
    <property type="entry name" value="Ion_trans_2"/>
    <property type="match status" value="2"/>
</dbReference>
<evidence type="ECO:0000313" key="13">
    <source>
        <dbReference type="Proteomes" id="UP001328107"/>
    </source>
</evidence>
<feature type="transmembrane region" description="Helical" evidence="10">
    <location>
        <begin position="111"/>
        <end position="131"/>
    </location>
</feature>
<keyword evidence="3 8" id="KW-0812">Transmembrane</keyword>
<sequence>PEFLRSIPLDSYLRPLRHILHVLILIFGWMLGTCIFYAIEVPAEHQAVADTYVQLNEAFKIIGDDLLAKARSDNDTVMAEHVKKAYIKLLEIEGKWRWSTIQKTEGPEAHYMWTFGTSFFFTFTLFTTVGYGSIYPGTDLGRIAVIIYSCFFYPFSLVVIRDLGQLILMGMTRVYGKVLIKIREARGFLTTEWETITLPWSITAIVSMIFIAICGLFFKYYDDSVGPDEGLSHFIAFYFSFLSFTAIGLGDIMPNNDPWAPIVAIIIMAGLPLMRVITKATVVRMENAYFGIIVFIESRWGSKQEHHHEHEVRSQKGEEDRDGCCSDEDDEDEEEKRIRDQLMSNFTIRSLATYISSGKDVYGGEFGRVNLRKSEL</sequence>
<feature type="transmembrane region" description="Helical" evidence="10">
    <location>
        <begin position="198"/>
        <end position="218"/>
    </location>
</feature>
<dbReference type="GO" id="GO:0022841">
    <property type="term" value="F:potassium ion leak channel activity"/>
    <property type="evidence" value="ECO:0007669"/>
    <property type="project" value="TreeGrafter"/>
</dbReference>
<evidence type="ECO:0000256" key="8">
    <source>
        <dbReference type="RuleBase" id="RU003857"/>
    </source>
</evidence>
<dbReference type="InterPro" id="IPR003280">
    <property type="entry name" value="2pore_dom_K_chnl"/>
</dbReference>
<comment type="similarity">
    <text evidence="8">Belongs to the two pore domain potassium channel (TC 1.A.1.8) family.</text>
</comment>
<evidence type="ECO:0000256" key="6">
    <source>
        <dbReference type="ARBA" id="ARBA00023136"/>
    </source>
</evidence>
<evidence type="ECO:0000256" key="10">
    <source>
        <dbReference type="SAM" id="Phobius"/>
    </source>
</evidence>